<protein>
    <submittedName>
        <fullName evidence="1">Uncharacterized protein</fullName>
    </submittedName>
</protein>
<dbReference type="EMBL" id="NMUH01000065">
    <property type="protein sequence ID" value="MQL70364.1"/>
    <property type="molecule type" value="Genomic_DNA"/>
</dbReference>
<organism evidence="1 2">
    <name type="scientific">Colocasia esculenta</name>
    <name type="common">Wild taro</name>
    <name type="synonym">Arum esculentum</name>
    <dbReference type="NCBI Taxonomy" id="4460"/>
    <lineage>
        <taxon>Eukaryota</taxon>
        <taxon>Viridiplantae</taxon>
        <taxon>Streptophyta</taxon>
        <taxon>Embryophyta</taxon>
        <taxon>Tracheophyta</taxon>
        <taxon>Spermatophyta</taxon>
        <taxon>Magnoliopsida</taxon>
        <taxon>Liliopsida</taxon>
        <taxon>Araceae</taxon>
        <taxon>Aroideae</taxon>
        <taxon>Colocasieae</taxon>
        <taxon>Colocasia</taxon>
    </lineage>
</organism>
<proteinExistence type="predicted"/>
<sequence length="20" mass="2282">MIAGCLLLAYLPALFIFRKQ</sequence>
<comment type="caution">
    <text evidence="1">The sequence shown here is derived from an EMBL/GenBank/DDBJ whole genome shotgun (WGS) entry which is preliminary data.</text>
</comment>
<accession>A0A843TLJ6</accession>
<dbReference type="AlphaFoldDB" id="A0A843TLJ6"/>
<name>A0A843TLJ6_COLES</name>
<evidence type="ECO:0000313" key="1">
    <source>
        <dbReference type="EMBL" id="MQL70364.1"/>
    </source>
</evidence>
<keyword evidence="2" id="KW-1185">Reference proteome</keyword>
<reference evidence="1" key="1">
    <citation type="submission" date="2017-07" db="EMBL/GenBank/DDBJ databases">
        <title>Taro Niue Genome Assembly and Annotation.</title>
        <authorList>
            <person name="Atibalentja N."/>
            <person name="Keating K."/>
            <person name="Fields C.J."/>
        </authorList>
    </citation>
    <scope>NUCLEOTIDE SEQUENCE</scope>
    <source>
        <strain evidence="1">Niue_2</strain>
        <tissue evidence="1">Leaf</tissue>
    </source>
</reference>
<gene>
    <name evidence="1" type="ORF">Taro_002686</name>
</gene>
<evidence type="ECO:0000313" key="2">
    <source>
        <dbReference type="Proteomes" id="UP000652761"/>
    </source>
</evidence>
<dbReference type="Proteomes" id="UP000652761">
    <property type="component" value="Unassembled WGS sequence"/>
</dbReference>